<keyword evidence="3" id="KW-1185">Reference proteome</keyword>
<reference evidence="3" key="1">
    <citation type="journal article" date="2008" name="Nat. Genet.">
        <title>The Pristionchus pacificus genome provides a unique perspective on nematode lifestyle and parasitism.</title>
        <authorList>
            <person name="Dieterich C."/>
            <person name="Clifton S.W."/>
            <person name="Schuster L.N."/>
            <person name="Chinwalla A."/>
            <person name="Delehaunty K."/>
            <person name="Dinkelacker I."/>
            <person name="Fulton L."/>
            <person name="Fulton R."/>
            <person name="Godfrey J."/>
            <person name="Minx P."/>
            <person name="Mitreva M."/>
            <person name="Roeseler W."/>
            <person name="Tian H."/>
            <person name="Witte H."/>
            <person name="Yang S.P."/>
            <person name="Wilson R.K."/>
            <person name="Sommer R.J."/>
        </authorList>
    </citation>
    <scope>NUCLEOTIDE SEQUENCE [LARGE SCALE GENOMIC DNA]</scope>
    <source>
        <strain evidence="3">PS312</strain>
    </source>
</reference>
<proteinExistence type="predicted"/>
<dbReference type="Proteomes" id="UP000005239">
    <property type="component" value="Unassembled WGS sequence"/>
</dbReference>
<accession>A0A2A6BHB3</accession>
<accession>A0A8R1YBD2</accession>
<sequence length="212" mass="24036">MFTNLFLDPPSSGSLSGVVVGGPETIPEDPKHQSECFAAKIIMRFRQLSSTHSIILLGLIFVPSISSLWCYESETPHLSKSEMKECRDDEVCFVEFFINNMSGTPVHRYDRFCTQRAQCVRHNIPMNHDVEIIQLALASQDAFYTENANMTKDEGKEYISSTWFRCCDTDACNSIDLHSVRARFHVWPSLNHSPHLASTSLILVPLLLLVRL</sequence>
<evidence type="ECO:0000259" key="1">
    <source>
        <dbReference type="Pfam" id="PF24982"/>
    </source>
</evidence>
<organism evidence="2 3">
    <name type="scientific">Pristionchus pacificus</name>
    <name type="common">Parasitic nematode worm</name>
    <dbReference type="NCBI Taxonomy" id="54126"/>
    <lineage>
        <taxon>Eukaryota</taxon>
        <taxon>Metazoa</taxon>
        <taxon>Ecdysozoa</taxon>
        <taxon>Nematoda</taxon>
        <taxon>Chromadorea</taxon>
        <taxon>Rhabditida</taxon>
        <taxon>Rhabditina</taxon>
        <taxon>Diplogasteromorpha</taxon>
        <taxon>Diplogasteroidea</taxon>
        <taxon>Neodiplogasteridae</taxon>
        <taxon>Pristionchus</taxon>
    </lineage>
</organism>
<name>A0A2A6BHB3_PRIPA</name>
<dbReference type="InterPro" id="IPR056675">
    <property type="entry name" value="DUF7773"/>
</dbReference>
<feature type="domain" description="DUF7773" evidence="1">
    <location>
        <begin position="68"/>
        <end position="186"/>
    </location>
</feature>
<evidence type="ECO:0000313" key="3">
    <source>
        <dbReference type="Proteomes" id="UP000005239"/>
    </source>
</evidence>
<dbReference type="EnsemblMetazoa" id="PPA11546.1">
    <property type="protein sequence ID" value="PPA11546.1"/>
    <property type="gene ID" value="WBGene00101100"/>
</dbReference>
<protein>
    <recommendedName>
        <fullName evidence="1">DUF7773 domain-containing protein</fullName>
    </recommendedName>
</protein>
<reference evidence="2" key="2">
    <citation type="submission" date="2022-06" db="UniProtKB">
        <authorList>
            <consortium name="EnsemblMetazoa"/>
        </authorList>
    </citation>
    <scope>IDENTIFICATION</scope>
    <source>
        <strain evidence="2">PS312</strain>
    </source>
</reference>
<dbReference type="Pfam" id="PF24982">
    <property type="entry name" value="DUF7773"/>
    <property type="match status" value="1"/>
</dbReference>
<evidence type="ECO:0000313" key="2">
    <source>
        <dbReference type="EnsemblMetazoa" id="PPA11546.1"/>
    </source>
</evidence>
<gene>
    <name evidence="2" type="primary">WBGene00101100</name>
</gene>
<dbReference type="AlphaFoldDB" id="A0A2A6BHB3"/>